<reference evidence="1 2" key="1">
    <citation type="submission" date="2021-06" db="EMBL/GenBank/DDBJ databases">
        <authorList>
            <person name="Kallberg Y."/>
            <person name="Tangrot J."/>
            <person name="Rosling A."/>
        </authorList>
    </citation>
    <scope>NUCLEOTIDE SEQUENCE [LARGE SCALE GENOMIC DNA]</scope>
    <source>
        <strain evidence="1 2">120-4 pot B 10/14</strain>
    </source>
</reference>
<organism evidence="1 2">
    <name type="scientific">Gigaspora margarita</name>
    <dbReference type="NCBI Taxonomy" id="4874"/>
    <lineage>
        <taxon>Eukaryota</taxon>
        <taxon>Fungi</taxon>
        <taxon>Fungi incertae sedis</taxon>
        <taxon>Mucoromycota</taxon>
        <taxon>Glomeromycotina</taxon>
        <taxon>Glomeromycetes</taxon>
        <taxon>Diversisporales</taxon>
        <taxon>Gigasporaceae</taxon>
        <taxon>Gigaspora</taxon>
    </lineage>
</organism>
<evidence type="ECO:0000313" key="1">
    <source>
        <dbReference type="EMBL" id="CAG8489812.1"/>
    </source>
</evidence>
<accession>A0ABM8W003</accession>
<comment type="caution">
    <text evidence="1">The sequence shown here is derived from an EMBL/GenBank/DDBJ whole genome shotgun (WGS) entry which is preliminary data.</text>
</comment>
<proteinExistence type="predicted"/>
<protein>
    <submittedName>
        <fullName evidence="1">13543_t:CDS:1</fullName>
    </submittedName>
</protein>
<evidence type="ECO:0000313" key="2">
    <source>
        <dbReference type="Proteomes" id="UP000789901"/>
    </source>
</evidence>
<dbReference type="EMBL" id="CAJVQB010000449">
    <property type="protein sequence ID" value="CAG8489812.1"/>
    <property type="molecule type" value="Genomic_DNA"/>
</dbReference>
<name>A0ABM8W003_GIGMA</name>
<keyword evidence="2" id="KW-1185">Reference proteome</keyword>
<sequence length="250" mass="29003">MVDKNLFYNTIDNQILNAKIFSVLENESPVWRFYYNPEIRVEGGEARYYTTLWNDPVKWKEDLEYRDFTKGEMLSHALTLREYGNYGDKFSEDLGALAFKRPTDNAGAVLTNPEAFYKPGKDTASGADNGELLWHSVIVQAYKMLDYSDKFNKSKKLICSYSMKDLIFVARPEIHASLITRIYSPSQHLGFVYFDSMFGGVIITQLDRKDQMYLHDRKAYQMAVAIDFPGNGIYLDTHRYGMNLTNYLFK</sequence>
<dbReference type="Proteomes" id="UP000789901">
    <property type="component" value="Unassembled WGS sequence"/>
</dbReference>
<gene>
    <name evidence="1" type="ORF">GMARGA_LOCUS1664</name>
</gene>